<dbReference type="GO" id="GO:0000148">
    <property type="term" value="C:1,3-beta-D-glucan synthase complex"/>
    <property type="evidence" value="ECO:0007669"/>
    <property type="project" value="InterPro"/>
</dbReference>
<dbReference type="GO" id="GO:0005886">
    <property type="term" value="C:plasma membrane"/>
    <property type="evidence" value="ECO:0007669"/>
    <property type="project" value="TreeGrafter"/>
</dbReference>
<feature type="transmembrane region" description="Helical" evidence="10">
    <location>
        <begin position="409"/>
        <end position="427"/>
    </location>
</feature>
<reference evidence="12" key="1">
    <citation type="submission" date="2021-08" db="EMBL/GenBank/DDBJ databases">
        <title>WGS assembly of Ceratopteris richardii.</title>
        <authorList>
            <person name="Marchant D.B."/>
            <person name="Chen G."/>
            <person name="Jenkins J."/>
            <person name="Shu S."/>
            <person name="Leebens-Mack J."/>
            <person name="Grimwood J."/>
            <person name="Schmutz J."/>
            <person name="Soltis P."/>
            <person name="Soltis D."/>
            <person name="Chen Z.-H."/>
        </authorList>
    </citation>
    <scope>NUCLEOTIDE SEQUENCE</scope>
    <source>
        <strain evidence="12">Whitten #5841</strain>
        <tissue evidence="12">Leaf</tissue>
    </source>
</reference>
<dbReference type="EC" id="2.4.1.34" evidence="3"/>
<evidence type="ECO:0000256" key="4">
    <source>
        <dbReference type="ARBA" id="ARBA00022676"/>
    </source>
</evidence>
<feature type="transmembrane region" description="Helical" evidence="10">
    <location>
        <begin position="329"/>
        <end position="346"/>
    </location>
</feature>
<dbReference type="OrthoDB" id="1880850at2759"/>
<protein>
    <recommendedName>
        <fullName evidence="3">1,3-beta-glucan synthase</fullName>
        <ecNumber evidence="3">2.4.1.34</ecNumber>
    </recommendedName>
</protein>
<comment type="catalytic activity">
    <reaction evidence="9">
        <text>[(1-&gt;3)-beta-D-glucosyl](n) + UDP-alpha-D-glucose = [(1-&gt;3)-beta-D-glucosyl](n+1) + UDP + H(+)</text>
        <dbReference type="Rhea" id="RHEA:21476"/>
        <dbReference type="Rhea" id="RHEA-COMP:11146"/>
        <dbReference type="Rhea" id="RHEA-COMP:14303"/>
        <dbReference type="ChEBI" id="CHEBI:15378"/>
        <dbReference type="ChEBI" id="CHEBI:37671"/>
        <dbReference type="ChEBI" id="CHEBI:58223"/>
        <dbReference type="ChEBI" id="CHEBI:58885"/>
        <dbReference type="EC" id="2.4.1.34"/>
    </reaction>
</comment>
<comment type="caution">
    <text evidence="12">The sequence shown here is derived from an EMBL/GenBank/DDBJ whole genome shotgun (WGS) entry which is preliminary data.</text>
</comment>
<feature type="transmembrane region" description="Helical" evidence="10">
    <location>
        <begin position="1550"/>
        <end position="1575"/>
    </location>
</feature>
<dbReference type="PANTHER" id="PTHR12741">
    <property type="entry name" value="LYST-INTERACTING PROTEIN LIP5 DOPAMINE RESPONSIVE PROTEIN DRG-1"/>
    <property type="match status" value="1"/>
</dbReference>
<evidence type="ECO:0000259" key="11">
    <source>
        <dbReference type="SMART" id="SM01205"/>
    </source>
</evidence>
<feature type="transmembrane region" description="Helical" evidence="10">
    <location>
        <begin position="1245"/>
        <end position="1263"/>
    </location>
</feature>
<accession>A0A8T2V8T6</accession>
<sequence length="1683" mass="195751">MESKEVKAYNDWMLVLQHIWQHSKQKEKTSPFRPRKVKVNIRREPLNNILPPKDKRRVMKIEVERAMKMLELQSNKANNLPSENPPNIFDMLKFVFQFQNDNVENQKEHLILLLANSLSKLPPNYKENEKEDQIKKEVSNKILKNYENWCSYIGKQRVYKDDEKLYYTALYLCIWGEAANVRLLPECICYLFHTLSEQLEKEIKKPALSDIGAESCQNSGFLDKYIVPIYEALEKQAVRHGKAHSKWGNYDDFNEFFWSKSCFKLLENGHHENLKLSLLFSNAKRKVSFIEHRTFLHLYHSFARLWILLTLMLQALTIIAFTMNFNRNTLKYLLSLGPTYFAMKFIESLCDIRMMMGFYVLLQHHDAARIVTLLCFYGGCTGGIAYLYWYRYFSLWKTCLETTTTNFYLMLWVLGAYAVIKVILSLFQRLSSTNTNRLAVFMKWIHRGNLYVGDGLYESFQDYIKYSLFWILLLAFKFSFSFYFQILPLAKASKAIYSFAEKDAYQWQDIISERHHNALALLFLWAPVVLIYLLDIEIWYIVLSSIIGGFSGYCDGLGKILSLDMLRCHFSLFHKKFVQKLIYAKQSDSAKKQTYETCKFPEFWNKIIEHMREEDYLTNREKEFLTMPAVGSSAEWPLFLLAGKVSLLLKDGNAAWVNIKRDPFMFSAVREVCYSILTLAECIEPNHMLFKGISEEVEIKLNDPKTFSFEDLKSILQKVKGILRDLDNTFSANQFGHNLQDLIKLMCGDTHKKSIPLFEVEREDLLTVLCENDFFRRLKHLLNSKESDAFIPRNREAQRRLQFFANSVFMKMPQTPSVEDMKSFSVLTPYDREAVIYSLENLQQENEDGITILFYLQKIFPDEWDNLLERLDTTEKEITALLKEDLENGNATEEDSNKKALNVRLWASYRGQTLARTVRGMMYYRMALELQAFTEATDVNEKQEIAVHKKQEIAEQLADFKFTYVLSCQNYWEQKESPYMEEQAKARDIQYLLKTYSHKGLRVACIEENIQGSKKKLYYSNLIKMSEGEEKVVYSIKLPGNPMIGEGKPENQNHAIIFTRGDALQTIDMNQDNYFEEALKMRNLLEEFNGNHGLNDVTILGVREHIFTGSVSSLASFMSNQEASFVTLGKRFLARPLKVRMHYGHPDIFDRLFHLTRGGVSKASKTININEDVFAGFNSTLRKGNITHHEYIQVGKGRDVGLNQISLSEAKISGGNGEQLLSRDVYRLGQWFDFFRMLSFYVTSLGYYACTLMTVVVVYIFLYGKAYLALSGLGKALSSHADIDDSRALQTALDAQFLIQIGILTAVPILAFFILEQGLVQAIIHFIVMQLQLCSVFFTFSLGTRAHYFGRTVLQGGAKYMHTGRDFMVKHINFTENYRLYSRSHFARAFEIIMLLLVIKAYGYHNSTTSYSLFSLFVWFLAISWLFAPFIFNPSGFEWQKTVEDIDDCRKWLFYERDIGIGEKNSWKKWWDKEQEHDTSIAESIVKTLLSLRFFLVQYGLVYHLHIIQTPKLEHAYPLVYAYSWLVFLGVILIFLAFSYGPKISIHYQMLLRLIQGTLFIVLTIILGLCLAFKIFSLSDLCVSALAFIPTGWGLLVIAKAWKPLMKKLHLWKGVRSIAWYYDMAMCMLILLPITILSWFPFVSTFQTRLLFNQAFSRGLEISLILSGNRPDKSEKALAYKDN</sequence>
<feature type="domain" description="1,3-beta-glucan synthase component FKS1-like" evidence="11">
    <location>
        <begin position="162"/>
        <end position="269"/>
    </location>
</feature>
<dbReference type="SMART" id="SM01205">
    <property type="entry name" value="FKS1_dom1"/>
    <property type="match status" value="1"/>
</dbReference>
<dbReference type="Proteomes" id="UP000825935">
    <property type="component" value="Chromosome 3"/>
</dbReference>
<evidence type="ECO:0000256" key="5">
    <source>
        <dbReference type="ARBA" id="ARBA00022679"/>
    </source>
</evidence>
<keyword evidence="7 10" id="KW-1133">Transmembrane helix</keyword>
<name>A0A8T2V8T6_CERRI</name>
<feature type="transmembrane region" description="Helical" evidence="10">
    <location>
        <begin position="302"/>
        <end position="323"/>
    </location>
</feature>
<feature type="transmembrane region" description="Helical" evidence="10">
    <location>
        <begin position="1411"/>
        <end position="1432"/>
    </location>
</feature>
<keyword evidence="5" id="KW-0808">Transferase</keyword>
<dbReference type="EMBL" id="CM035408">
    <property type="protein sequence ID" value="KAH7440729.1"/>
    <property type="molecule type" value="Genomic_DNA"/>
</dbReference>
<dbReference type="PANTHER" id="PTHR12741:SF47">
    <property type="entry name" value="CALLOSE SYNTHASE 9"/>
    <property type="match status" value="1"/>
</dbReference>
<comment type="similarity">
    <text evidence="2">Belongs to the glycosyltransferase 48 family.</text>
</comment>
<evidence type="ECO:0000256" key="1">
    <source>
        <dbReference type="ARBA" id="ARBA00004141"/>
    </source>
</evidence>
<keyword evidence="13" id="KW-1185">Reference proteome</keyword>
<keyword evidence="4" id="KW-0328">Glycosyltransferase</keyword>
<feature type="transmembrane region" description="Helical" evidence="10">
    <location>
        <begin position="463"/>
        <end position="484"/>
    </location>
</feature>
<feature type="transmembrane region" description="Helical" evidence="10">
    <location>
        <begin position="1581"/>
        <end position="1599"/>
    </location>
</feature>
<proteinExistence type="inferred from homology"/>
<comment type="subcellular location">
    <subcellularLocation>
        <location evidence="1">Membrane</location>
        <topology evidence="1">Multi-pass membrane protein</topology>
    </subcellularLocation>
</comment>
<evidence type="ECO:0000256" key="2">
    <source>
        <dbReference type="ARBA" id="ARBA00009040"/>
    </source>
</evidence>
<dbReference type="InterPro" id="IPR003440">
    <property type="entry name" value="Glyco_trans_48_dom"/>
</dbReference>
<dbReference type="GO" id="GO:0003843">
    <property type="term" value="F:1,3-beta-D-glucan synthase activity"/>
    <property type="evidence" value="ECO:0007669"/>
    <property type="project" value="UniProtKB-EC"/>
</dbReference>
<evidence type="ECO:0000256" key="10">
    <source>
        <dbReference type="SAM" id="Phobius"/>
    </source>
</evidence>
<dbReference type="GO" id="GO:0008360">
    <property type="term" value="P:regulation of cell shape"/>
    <property type="evidence" value="ECO:0007669"/>
    <property type="project" value="UniProtKB-KW"/>
</dbReference>
<dbReference type="Pfam" id="PF14288">
    <property type="entry name" value="FKS1_dom1"/>
    <property type="match status" value="1"/>
</dbReference>
<evidence type="ECO:0000256" key="3">
    <source>
        <dbReference type="ARBA" id="ARBA00012589"/>
    </source>
</evidence>
<evidence type="ECO:0000256" key="6">
    <source>
        <dbReference type="ARBA" id="ARBA00022692"/>
    </source>
</evidence>
<evidence type="ECO:0000256" key="8">
    <source>
        <dbReference type="ARBA" id="ARBA00023136"/>
    </source>
</evidence>
<dbReference type="Pfam" id="PF02364">
    <property type="entry name" value="Glucan_synthase"/>
    <property type="match status" value="1"/>
</dbReference>
<evidence type="ECO:0000256" key="9">
    <source>
        <dbReference type="ARBA" id="ARBA00047777"/>
    </source>
</evidence>
<feature type="transmembrane region" description="Helical" evidence="10">
    <location>
        <begin position="367"/>
        <end position="389"/>
    </location>
</feature>
<dbReference type="InterPro" id="IPR026899">
    <property type="entry name" value="FKS1-like_dom1"/>
</dbReference>
<evidence type="ECO:0000313" key="13">
    <source>
        <dbReference type="Proteomes" id="UP000825935"/>
    </source>
</evidence>
<keyword evidence="8 10" id="KW-0472">Membrane</keyword>
<keyword evidence="6 10" id="KW-0812">Transmembrane</keyword>
<feature type="transmembrane region" description="Helical" evidence="10">
    <location>
        <begin position="1620"/>
        <end position="1642"/>
    </location>
</feature>
<organism evidence="12 13">
    <name type="scientific">Ceratopteris richardii</name>
    <name type="common">Triangle waterfern</name>
    <dbReference type="NCBI Taxonomy" id="49495"/>
    <lineage>
        <taxon>Eukaryota</taxon>
        <taxon>Viridiplantae</taxon>
        <taxon>Streptophyta</taxon>
        <taxon>Embryophyta</taxon>
        <taxon>Tracheophyta</taxon>
        <taxon>Polypodiopsida</taxon>
        <taxon>Polypodiidae</taxon>
        <taxon>Polypodiales</taxon>
        <taxon>Pteridineae</taxon>
        <taxon>Pteridaceae</taxon>
        <taxon>Parkerioideae</taxon>
        <taxon>Ceratopteris</taxon>
    </lineage>
</organism>
<dbReference type="GO" id="GO:0006075">
    <property type="term" value="P:(1-&gt;3)-beta-D-glucan biosynthetic process"/>
    <property type="evidence" value="ECO:0007669"/>
    <property type="project" value="InterPro"/>
</dbReference>
<feature type="transmembrane region" description="Helical" evidence="10">
    <location>
        <begin position="518"/>
        <end position="542"/>
    </location>
</feature>
<evidence type="ECO:0000313" key="12">
    <source>
        <dbReference type="EMBL" id="KAH7440729.1"/>
    </source>
</evidence>
<evidence type="ECO:0000256" key="7">
    <source>
        <dbReference type="ARBA" id="ARBA00022989"/>
    </source>
</evidence>
<feature type="transmembrane region" description="Helical" evidence="10">
    <location>
        <begin position="1297"/>
        <end position="1315"/>
    </location>
</feature>
<gene>
    <name evidence="12" type="ORF">KP509_03G007700</name>
</gene>
<feature type="transmembrane region" description="Helical" evidence="10">
    <location>
        <begin position="1520"/>
        <end position="1538"/>
    </location>
</feature>
<feature type="transmembrane region" description="Helical" evidence="10">
    <location>
        <begin position="1321"/>
        <end position="1342"/>
    </location>
</feature>